<reference evidence="2 3" key="1">
    <citation type="submission" date="2024-09" db="EMBL/GenBank/DDBJ databases">
        <authorList>
            <person name="Sun Q."/>
            <person name="Mori K."/>
        </authorList>
    </citation>
    <scope>NUCLEOTIDE SEQUENCE [LARGE SCALE GENOMIC DNA]</scope>
    <source>
        <strain evidence="2 3">JCM 3307</strain>
    </source>
</reference>
<gene>
    <name evidence="2" type="ORF">ACFFTR_09990</name>
</gene>
<dbReference type="Proteomes" id="UP001589608">
    <property type="component" value="Unassembled WGS sequence"/>
</dbReference>
<dbReference type="Pfam" id="PF20530">
    <property type="entry name" value="DUF6745"/>
    <property type="match status" value="1"/>
</dbReference>
<comment type="caution">
    <text evidence="2">The sequence shown here is derived from an EMBL/GenBank/DDBJ whole genome shotgun (WGS) entry which is preliminary data.</text>
</comment>
<keyword evidence="3" id="KW-1185">Reference proteome</keyword>
<dbReference type="InterPro" id="IPR046633">
    <property type="entry name" value="DUF6745"/>
</dbReference>
<dbReference type="EMBL" id="JBHMCA010000020">
    <property type="protein sequence ID" value="MFB9443414.1"/>
    <property type="molecule type" value="Genomic_DNA"/>
</dbReference>
<evidence type="ECO:0000259" key="1">
    <source>
        <dbReference type="Pfam" id="PF20530"/>
    </source>
</evidence>
<organism evidence="2 3">
    <name type="scientific">Dactylosporangium vinaceum</name>
    <dbReference type="NCBI Taxonomy" id="53362"/>
    <lineage>
        <taxon>Bacteria</taxon>
        <taxon>Bacillati</taxon>
        <taxon>Actinomycetota</taxon>
        <taxon>Actinomycetes</taxon>
        <taxon>Micromonosporales</taxon>
        <taxon>Micromonosporaceae</taxon>
        <taxon>Dactylosporangium</taxon>
    </lineage>
</organism>
<accession>A0ABV5M3J6</accession>
<dbReference type="RefSeq" id="WP_223103491.1">
    <property type="nucleotide sequence ID" value="NZ_CP061913.1"/>
</dbReference>
<proteinExistence type="predicted"/>
<evidence type="ECO:0000313" key="3">
    <source>
        <dbReference type="Proteomes" id="UP001589608"/>
    </source>
</evidence>
<name>A0ABV5M3J6_9ACTN</name>
<evidence type="ECO:0000313" key="2">
    <source>
        <dbReference type="EMBL" id="MFB9443414.1"/>
    </source>
</evidence>
<sequence>MKLRKTEGELIARFTVQACNDHANRQRNSTCLLPCGSLAGMRLNAEQAELVTRLAQEWRTTAAVSWPLDLEATEAVIRSAYEDLDTPAPRIAWVDSPRAAARLLDELGEQAGDVLPRPNQPRGITGWVHPRHVIWMDAALLHHVGFDLTDADVDLLADIAEPFGVTLSDWYAPPIECAHGYEADSLLRVSLRDALISDASVPAPCEAWTAAMWVGFYDALLRQGLLGPLEEATGYVRLFGQIAGLGRCGAGWWWPRTGVCVVSRRPVSMSAEPADGRGRPVVLGGEALRLHRDDGPALVFADGSTYDVRHGRPQAGPQ</sequence>
<protein>
    <submittedName>
        <fullName evidence="2">DUF6745 domain-containing protein</fullName>
    </submittedName>
</protein>
<feature type="domain" description="DUF6745" evidence="1">
    <location>
        <begin position="249"/>
        <end position="310"/>
    </location>
</feature>